<protein>
    <recommendedName>
        <fullName evidence="2">SH3b domain-containing protein</fullName>
    </recommendedName>
</protein>
<dbReference type="Pfam" id="PF08239">
    <property type="entry name" value="SH3_3"/>
    <property type="match status" value="1"/>
</dbReference>
<proteinExistence type="predicted"/>
<keyword evidence="1" id="KW-0732">Signal</keyword>
<comment type="caution">
    <text evidence="3">The sequence shown here is derived from an EMBL/GenBank/DDBJ whole genome shotgun (WGS) entry which is preliminary data.</text>
</comment>
<dbReference type="Gene3D" id="2.30.30.40">
    <property type="entry name" value="SH3 Domains"/>
    <property type="match status" value="1"/>
</dbReference>
<feature type="domain" description="SH3b" evidence="2">
    <location>
        <begin position="63"/>
        <end position="115"/>
    </location>
</feature>
<dbReference type="InterPro" id="IPR003646">
    <property type="entry name" value="SH3-like_bac-type"/>
</dbReference>
<feature type="chain" id="PRO_5046062600" description="SH3b domain-containing protein" evidence="1">
    <location>
        <begin position="30"/>
        <end position="118"/>
    </location>
</feature>
<sequence>MRKSGVNRGHLMTLGICGALVAFSTSALAQAPNPYYPIRPDVPMQFNGRCAGEYAALGLSSGVLNIRLGPGTNYSVIGNLVPNQVIHVMDCQGEWLGVQNRRNGEQIGWVHARYMRRV</sequence>
<name>A0ABQ3EBB4_9HYPH</name>
<accession>A0ABQ3EBB4</accession>
<gene>
    <name evidence="3" type="ORF">GCM10007094_14140</name>
</gene>
<evidence type="ECO:0000256" key="1">
    <source>
        <dbReference type="SAM" id="SignalP"/>
    </source>
</evidence>
<feature type="signal peptide" evidence="1">
    <location>
        <begin position="1"/>
        <end position="29"/>
    </location>
</feature>
<evidence type="ECO:0000259" key="2">
    <source>
        <dbReference type="Pfam" id="PF08239"/>
    </source>
</evidence>
<dbReference type="Proteomes" id="UP000637980">
    <property type="component" value="Unassembled WGS sequence"/>
</dbReference>
<keyword evidence="4" id="KW-1185">Reference proteome</keyword>
<reference evidence="4" key="1">
    <citation type="journal article" date="2019" name="Int. J. Syst. Evol. Microbiol.">
        <title>The Global Catalogue of Microorganisms (GCM) 10K type strain sequencing project: providing services to taxonomists for standard genome sequencing and annotation.</title>
        <authorList>
            <consortium name="The Broad Institute Genomics Platform"/>
            <consortium name="The Broad Institute Genome Sequencing Center for Infectious Disease"/>
            <person name="Wu L."/>
            <person name="Ma J."/>
        </authorList>
    </citation>
    <scope>NUCLEOTIDE SEQUENCE [LARGE SCALE GENOMIC DNA]</scope>
    <source>
        <strain evidence="4">KCTC 12861</strain>
    </source>
</reference>
<organism evidence="3 4">
    <name type="scientific">Pseudovibrio japonicus</name>
    <dbReference type="NCBI Taxonomy" id="366534"/>
    <lineage>
        <taxon>Bacteria</taxon>
        <taxon>Pseudomonadati</taxon>
        <taxon>Pseudomonadota</taxon>
        <taxon>Alphaproteobacteria</taxon>
        <taxon>Hyphomicrobiales</taxon>
        <taxon>Stappiaceae</taxon>
        <taxon>Pseudovibrio</taxon>
    </lineage>
</organism>
<evidence type="ECO:0000313" key="4">
    <source>
        <dbReference type="Proteomes" id="UP000637980"/>
    </source>
</evidence>
<dbReference type="EMBL" id="BMXE01000002">
    <property type="protein sequence ID" value="GHB26989.1"/>
    <property type="molecule type" value="Genomic_DNA"/>
</dbReference>
<evidence type="ECO:0000313" key="3">
    <source>
        <dbReference type="EMBL" id="GHB26989.1"/>
    </source>
</evidence>